<protein>
    <submittedName>
        <fullName evidence="2">Uncharacterized protein</fullName>
    </submittedName>
</protein>
<name>A0A6C0KB07_9ZZZZ</name>
<evidence type="ECO:0000313" key="2">
    <source>
        <dbReference type="EMBL" id="QHU14010.1"/>
    </source>
</evidence>
<proteinExistence type="predicted"/>
<dbReference type="AlphaFoldDB" id="A0A6C0KB07"/>
<accession>A0A6C0KB07</accession>
<organism evidence="2">
    <name type="scientific">viral metagenome</name>
    <dbReference type="NCBI Taxonomy" id="1070528"/>
    <lineage>
        <taxon>unclassified sequences</taxon>
        <taxon>metagenomes</taxon>
        <taxon>organismal metagenomes</taxon>
    </lineage>
</organism>
<reference evidence="2" key="1">
    <citation type="journal article" date="2020" name="Nature">
        <title>Giant virus diversity and host interactions through global metagenomics.</title>
        <authorList>
            <person name="Schulz F."/>
            <person name="Roux S."/>
            <person name="Paez-Espino D."/>
            <person name="Jungbluth S."/>
            <person name="Walsh D.A."/>
            <person name="Denef V.J."/>
            <person name="McMahon K.D."/>
            <person name="Konstantinidis K.T."/>
            <person name="Eloe-Fadrosh E.A."/>
            <person name="Kyrpides N.C."/>
            <person name="Woyke T."/>
        </authorList>
    </citation>
    <scope>NUCLEOTIDE SEQUENCE</scope>
    <source>
        <strain evidence="2">GVMAG-S-1101182-85</strain>
    </source>
</reference>
<feature type="compositionally biased region" description="Low complexity" evidence="1">
    <location>
        <begin position="119"/>
        <end position="131"/>
    </location>
</feature>
<feature type="region of interest" description="Disordered" evidence="1">
    <location>
        <begin position="105"/>
        <end position="157"/>
    </location>
</feature>
<evidence type="ECO:0000256" key="1">
    <source>
        <dbReference type="SAM" id="MobiDB-lite"/>
    </source>
</evidence>
<dbReference type="EMBL" id="MN740829">
    <property type="protein sequence ID" value="QHU14010.1"/>
    <property type="molecule type" value="Genomic_DNA"/>
</dbReference>
<sequence>MSVNLKGPAREVQTICKNTRVKQALNKLAAAKNSGDRDEQWGQVKRQFTTNCDMAQRIVLTPNPQPSLLEKIDLEYTKGIADRVLTNNSSNELKKLEQERAKLVAGRNSIEDPSLLEASSPVGVNSNNPSGGKRRRRNKTNRKNRNRKTRKNRRNRN</sequence>
<feature type="compositionally biased region" description="Basic residues" evidence="1">
    <location>
        <begin position="132"/>
        <end position="157"/>
    </location>
</feature>